<comment type="caution">
    <text evidence="1">Lacks conserved residue(s) required for the propagation of feature annotation.</text>
</comment>
<name>A0A9K3CP00_9EUKA</name>
<keyword evidence="1" id="KW-0245">EGF-like domain</keyword>
<feature type="region of interest" description="Disordered" evidence="2">
    <location>
        <begin position="6344"/>
        <end position="6371"/>
    </location>
</feature>
<feature type="domain" description="EGF-like" evidence="4">
    <location>
        <begin position="3484"/>
        <end position="3518"/>
    </location>
</feature>
<proteinExistence type="predicted"/>
<feature type="transmembrane region" description="Helical" evidence="3">
    <location>
        <begin position="6462"/>
        <end position="6482"/>
    </location>
</feature>
<feature type="compositionally biased region" description="Low complexity" evidence="2">
    <location>
        <begin position="6298"/>
        <end position="6310"/>
    </location>
</feature>
<keyword evidence="3" id="KW-0472">Membrane</keyword>
<sequence length="6658" mass="700410">MVENEADAKLVRKDFGQRVQLVHTIQAILQKYPLGPQIILELAQNADDARASAFAVFIDHTSYGDENILEPTLKCQQDWQLHLPPSHVRGETLIALVTYSGYHQDMTVSLTFTATSGELEVPLERGGEISGGEGRGGEEWLSEDIGDMFSEGFYTVSLLVDGVPLGVETSFHVYEVPEWEGGREGEREELRGLYVKAVALGLDPHSVSYTYDTERGEIVVSLQEERESGEAGELYPGFAEVKETDPLLVGVFDPDHTKITVTSDTADDPVSISIDLKDGNGDRMLPDHTVYIRVFWSNLNNYGGSHLCEYSVDTERWTPVSEVNVTSTGNFFLFIILDGVLEATTTMAGFSITHGVAVEEFSTILETNLTGHEIGTDLTLSAEMKDAYENKACVKTGTVSIEIVSNDAGYTGLTSMEMEQDAGATWMTRDPVAWGAVLLLPGTYQLELRFGGVLMGTAALFLVAPPHEASCSISTANTVAHAAGEALVIEATLMDVYGDQGGPGALWVVNLVIPTYTGSESVAMSYVSGSTWQTGDLASALTAVGSYDMYLEADGTAYTGTTETLTVVAGTAYTDASNLEAYSYLTDLGDQVAGVAIPFSAHVLDAYSNTVVSDTTVKVLVTDGPSLVDQHIALTWDGTVYDLPTVHSEMDVFVTPGTYSVKLEVQGTILDDTLRTFTVLVGPYYYDMTITFTHVVTSTAYVSCDAKTLSANVRDMCGNGIDDAEVSLSIQSAPALYDGATGPYTLTHTEGVDADGLYTHEVASVYDFDEIGTYTVMLTIGGVDVGTADLTVTQSEYSVAHSTIICNCPNVAGSVDDLSVDLRDACNYAIPDGRYTVGLNIKDSDGVLVLAQPCQYDTGVYVPATPITLTESGDYTATVTIGGTPEEGIVDTVTITTGPAVDGAACYIDSYGEMEQIAGADIELVATLHDAYGNPIVTDVVTIEVVSSPTGETMSIAMYYFGSGDYQTVDGPTATGALLSKAGDYTLRLKAAGVELLTTDVVLPVVSAPASVVDSGDHTHVVTHSDIVAGTTATLSAVVEDAYGNHLSTPAVYLYMVSGEAGPFEMVYDTDAYYTDLPPSLLMESRDLVFYLKLDAVEYTGYTYTQAVVPACVDAAHSSLDAVSGHVACTALTLSATLGDIYGNLLTIATDVVVTVLTGPTAEYVPTGPYTLSSAGSGVFSLEVADNTDFGEAGSYDISLSVDGGYIGVATVETVVGTCGSTFSSITATDGTISPGADITVAAVVEDACSNAIVSGSTVVVYGYGPDAVDVLYATLAFTYDADSGTYLPNHAVSVTVSGTYTLVLEVDGVLYPDISETIEIGHDTADASKCSITSTGDLSAHVAGTTLLLEAEVLDQYDNPVTTGIVTLEMTSYPIDYSGGTSVAMEWTSGALYDNTAASAIVGSALTVPGDYVFTLGYEGSNLSTTATVTVVPSAAAANGTATYSHLDTPASELVAGTPLTLTGTVLDTYLNEITSGTVVVSVTNGPVGYAAAVPGSPYAMTYDDISEYWEVTVPDTEFHTTGAYTLGLTVEGIALSIPTCPLTVVHSGVYSDGTPSFTHIPAITNHSACQEVTISATLLDQYGNSIEDASTVEVDVTSSPDGYTFDSVMYTLVHDSGGLYSHTLADTTHFGVVGAYTLTLTVDSVQVPLVSGSVTTVPGSLSPSDSTLTLPSGTINPDNAVTLTATLLDACGNNLDEAVVAVVITDTDGATVSTHATTYSAGTSVYTSTDPVVVSATGDYTATLSVDTVLVDISQAFSVGHGAALDTACSITTTGLSDHVAGTDLVLSATVTDQYGNPVTTDTVSIDIIGDIPTGYSGATSFTLAAPVGNLHTAVTSSADLGALLTVAGAYTLQLTVESVPMPSAETTLTVIPAGAYAHGTTTYTHIIEQSDISAGEAVTLGAIVCDVYGNAVTLQIVHVEVETGPVGFAAPTLYELAYSSDDSRYTATLAADVFVATGSYTMSLTVDGATLLNTGSSFTVVPAAIYSDGTDTYTHLVSIPDHQACTTVSLEAHVTDAYSNPISTATDVTVTVTAAPDGYTITDTYTLVYVSGSEYSYEILDTSHFGVEGEYALTLSVGDPAVNYATATLSSVQAGFDASASYITGPGSTQNPDDTADIRITLADACGNLITHGHSVEMNIYACTDLATPLDTPTFSYDSDVQCYRPTSDLYITASGYYVLRLVLDTVEEAVLSYLNVGHGAADEALCTLTVAGSSSHVAGTELDVSSTLRDQYSNAVTTGPVTMKVLSGPSGHSGATQFSMNHTAAGVYTPALPAADIGATFTVVGTYALALVADGDILYETGIDLVIVNAPAYADGTTTYTHPDLLPDIVAGSAFSVTAPVYDVYGNTISDQDLEIEVTSGPGGIALPGPFVMTFDVTRYRCNIESGVFTIAGDYTLQMVVEGVSLTDTEFDLTVVSSDVYSDGTDTYSRVVDVTDHSACSTTTLDVVLTDQYVNVVTSASGVVMRIASDAVSYPNGYTYASAEYYLHHIADGAYTYTVPTPAHFGLVGEYTLTLDVGGVTDVAIGTVTTVASAYDADFTSMSLLTPTVDPETPVEVRVEIADSCGNPLSSGYTVSLIVTDATGAEVSHDLVYDTEASLYTPATPVLLTAVGVYPLSPVVDGIVVPGVSESVTVRHGVADTLYSTITGPSLSAHTAGTPLEIAATVRDMYNNDVTNGVVSIEVTNGDSSQTIGMTYTSAGVYTTVDSAADLGSDFVVAGTYTIELITAATGVVSGCTEDLVVVAASPYADSTSSYSHILEREAVVGGEAFTVTAILRDGYGNDVIETTVAVGVAEDADGYTPSGAPYPMVYTDGRFQADIGSMQFTLAGQYSIYLVVLGQTLPGTTLNLDIVPGDVSAATTTLESIVHHVACTPTTLSATVQDVFGNVIDDCSSVVVSVTSSPDPDTALPSYTLTHSSGGVYTYTVSDHTHFGVVGTYSLSLSVDGTLGVVNAILSTIVSTYASDFSTVSVSSGILNPADPIPVSAAIADTCGNMLSSGYTLSVNVYDSAGSLATTAELYNDGDSYVPVEDMYLTSSGSYRMYLVVDGSEDTSISASCIVGSGTTSGDNCAIQSDSLSAHVAGSPLSLSATLLDEFDNPLITGGACVAVTSYPSGFSGPLSLDLEYSGDGSLYESALSSTDIGSAICVAGDYTLVLEIDGTQLPLSTVTLTVIHSVAAATADGNLTYIESYGSFVAGVADTLSVVVRDMYGNSVVSDDVAIQVTGPTGTSYTSPGTYDADSDTYTVPTVPSYMRSVGTYSAVVMVNEVVLTETSTDLTVVAGTAYGNGSSDFSYIPSYTHPVLEVLNLGATVLDRYANPITNASVTVGVTEYPEGYEGAVVLPLSHVAGGEYTGTAPASDFATVGEYTITLSVNGVVVGTAEVHVHATAVLGLTAFYTDSLLATVGCSQLEVTPQYAVGSGACAGGLSIYQNGTVVSTAECVDRSYTVDVCAPTDSTYSVVTAQLSDDTVMSLIYTVAETSTSCSCGDHGECLSYSDDASQCECHPGWDGRECSIPDTESQFGFPLTPTVMSLDREDPLLLEAIQISSLLPIVPNPVYDEATVTRTWSGDLLEEVRWDMATISVPDSATIVVSDMPDDVNDHVRYSGSGTTISVQASHGYLPYALRYVSFTVPTIEPADAPMTLALSITLSTAYQQFTTYDTDPDIPIYFTTVGYRSKYIIVTHTAPLDMGSTVVYAPGTLWVESPGVVNVFLFDSYGVAVTEPITGDVTIDVGSECQVESAVFSQVDGNHYTIIVTPGHVCSDAVLGLSVDGIQIASTVLSVTSREYDSALISAGPLAVFADESIAVSATLLDSVGDPIFPDSAVVVACLGSDTEYCVAPEAGDSNYSAEIWVKDASLSCVWGAVVAEPLTVSVNGKVEYTSYVTVLQPPLPSESDLVCDGDGERAFYQHLYTLTDGVRTPVQLDACIATSVGGITRPVTDFVLSSEGSLYPTRFATGLDTSSDISSVTLSCEGTLSLEAREDTVTVEQDTTHTITLTGPAGDVQSLSYAVAYTPSGEVSSDIISVSYSNGSAVDIDITVVPQAPAVDSSHSMLEVPESVQSGSPFDVTLSLLSQDGILIGMPSWYIVAIQAAGVPMEVTYSSENAVYTTTLTLTDAVSTIITAEICSVLDPSSECVVLTETVTVESGSPSPDTSLVWLSTYEAGPSEDITVYVQLRDEFHNNLQIVVDVRVTSPETVSLSLNESGVYEAAITSTSTEGVTVPVTVEIEGVALSPVYFRVFELADTCGTQCNSGICVLESGETVCMCPAQYFDPYCRYEFSGASLGISNLLGSEVVLASDAVLHPFLDLPITLSVSVDTLASELTTVVVSSAYDASVSIADPTPGLVSAVETSDGLSVSAELRDIAYVAVALEYTAPRVFQDIYDVVDLSLLDASGTVLDYARVIVHVTPSVAESLSGYTMDLPDISAGETLSGTVSVLDENGLGSYSDSISVSCIHSAAPATIIPLLCAFADDTASYMITGDVMTETGDVQCTLVVDESILGSEQLEVAPGSSYSIEMEPVALVTLGTTVSISAYVLDVYGNVIPADDDMELTLDGDTEFEYSTTTAGDVYTLSLTVTAHPTTAVKYSPLTLTLSLPDSEVTTSSYLIVYDLADESVWNTCSGDVVGRVSPDGTTNVCVGTTVGLFDFPIVCDQFPESRVLMPNQQVYPTRSTALWLDDGYDAATEVVLSLSAFMGSFTLHSDSSDSVAVDTGSSRITLTGPASTVLELAHNIVFTPLTTSSYPSFDTISLSLGYPEGGVVWSLSSSYATRLYGDVTVSGAASILQPLVVASNVCTTDNSSRDLSISIDPMEGVDSVHIWAAVVATGGADVSLSLSAAHSVYESDGSADVSLVLDSDGASDISASIAYTLPCDTDPVGQGATVYVCACDESALSTDAPVAVGPDTLYGYTLFTTQDYTTMEATYGTYLFCTEVEVEFGQYPRLSGLLSLETKQGSPSLLTGATITHIPRYESIESNIVDVTVYANQGAFREGEAGELVFEIDLSGTVSELSTLFDSLYYVPEDGYSGEDSIHVHVADTALGSSTDSTISVTVLRSPQPPTLETYDTLYIPVDSAFYLLPVLASVEDDSEFEVSVTVPNYVQTSEAFAGGDVTSSVVSSLGIAVTVGADYTPNTTMTPTNTEYVLRGDLASVTGFMESFLVTVYTAVITVTDDDLVDADIRIDVHVSDITNDMDVEATVAVKLSSSSVNDIAVFSSDFSHFTLTRSGFSLQSAGQLPCSDLFVDAETTLGSTAICMGTSSTVSSQVSGAEITVVFGVNSTPRFSYTLSDSLPVAAQSAEYGSVPVYGTLLQGETIIVSPPLSYTDIDAHIYGPTTVVSGDVTYNGETSHSTSRVTIYYEWSISNTDNPMLSPNTEGLTLDGPTLSFDILSVLRAGYSYTLTLRVTNYLDQVAETSVSVDVRDNVPPILHMEAGNNVVVSDSSRLLRVTVTHSEYAIVSGLDYTWGCAGPDCTAIQAAFANKPYLTLPVLTEGSVHTISVSAEYSGSPESGAGSAYTTVTRPYSSPVACIETSSSAVSIGSTFTVSAECSQYADGYEWMVPEAFTLTSGTIWNQSLSLLVNDSDLDEFSTTVTLIAWRIVDGETLYSSDAMEITVFQDVVPTVSVALVSTYAIVSDVIAMQGTVSAEDGYECEWSQTGGEDLDFDNRRTFLSETTRGLTLCLSPGVLLPVSEYAFTLTCTDTTGTASSTVTFTTHCGPSSGQITLSTLSLYTDEYLYITASDWVVSSGFGPLSYTFTARFVEDDVVGEYYSIRTASNTPTYSVTNLPSGTLQMGVTVTDSVGGKTHFDYPDYVTVTSREDATIETYLDGARASIEVSGHTGDIQEAVTTIGLASYQVFLSGSEDTQAHQNALIGALVSLDRDDLLLIDDVQTSTAGTLYLATQGSTMDDLATLSEVGELLTHLSTSATAPVSSPQYLSSVLSAADNVFSVAMGGTPATLSDTDTETDIDSDLAVPVAESVFTSVSSLAKNLSSTMYAGQKAHQERGSSVSFLAKKFAEDGNSHSIGSSKDGGTEYTLPSGISDSLGVSGDLGVAVVEMEQPYLSGNSTTFYSGMTSIVLLDDAEEVEVNDLDTPVTIKIPLTSLPDLEECTNLNATLLVKAWDGEAWSETGITTMEWDGVSEYLTAETVHFTSFTAFFHQYGIHVNVIDPDDIPELLQTVENNYMPLMILGGCLSMYIGLMIAIHLGSTQDKVNNWFSYAVTGPLGHLIFKTRKEKDTSAPNGEPANIFNGTFQDDEWELQPREARVKPSLKVREVSMQTPRTPLEENSPGMVEFSLSESESEGSLRANTPEDDVDHRHDALPAQDTDRTTFFASPCLRTSSTESDDAVTPTAKEAKQPESEPQGPIDINIVSQSFSVRFNELPDGQRAHDPNALDLAEIHTQRDIMQKVQMIQDGETLSTTTLFGRRLFTNLLEKHELVSMMYAKSCKGNMTAGRRLTSFVVFVISLFLASAVFFRVDCEQGVARPGEEGLTVDEVVCVPYTWKQTLLIGVATTIIALPPAALLRFLFSHTLPIGQTKEAKCLTKRDSQKRRWFQRVIIRVLSLELRAAWAFVWYALAFMCIIGGSFMVILYSSKFAQEVGRHWLVANVVSVLQDTLINEPIKLVGQTLFTLFVAKWQILPGVFGFLMDVGFL</sequence>
<dbReference type="InterPro" id="IPR013783">
    <property type="entry name" value="Ig-like_fold"/>
</dbReference>
<feature type="compositionally biased region" description="Basic and acidic residues" evidence="2">
    <location>
        <begin position="6319"/>
        <end position="6328"/>
    </location>
</feature>
<dbReference type="InterPro" id="IPR052972">
    <property type="entry name" value="Sacsin_chaperone_reg"/>
</dbReference>
<organism evidence="5 6">
    <name type="scientific">Kipferlia bialata</name>
    <dbReference type="NCBI Taxonomy" id="797122"/>
    <lineage>
        <taxon>Eukaryota</taxon>
        <taxon>Metamonada</taxon>
        <taxon>Carpediemonas-like organisms</taxon>
        <taxon>Kipferlia</taxon>
    </lineage>
</organism>
<evidence type="ECO:0000259" key="4">
    <source>
        <dbReference type="PROSITE" id="PS50026"/>
    </source>
</evidence>
<keyword evidence="3" id="KW-1133">Transmembrane helix</keyword>
<accession>A0A9K3CP00</accession>
<dbReference type="OrthoDB" id="5960641at2759"/>
<feature type="transmembrane region" description="Helical" evidence="3">
    <location>
        <begin position="6512"/>
        <end position="6533"/>
    </location>
</feature>
<reference evidence="5 6" key="1">
    <citation type="journal article" date="2018" name="PLoS ONE">
        <title>The draft genome of Kipferlia bialata reveals reductive genome evolution in fornicate parasites.</title>
        <authorList>
            <person name="Tanifuji G."/>
            <person name="Takabayashi S."/>
            <person name="Kume K."/>
            <person name="Takagi M."/>
            <person name="Nakayama T."/>
            <person name="Kamikawa R."/>
            <person name="Inagaki Y."/>
            <person name="Hashimoto T."/>
        </authorList>
    </citation>
    <scope>NUCLEOTIDE SEQUENCE [LARGE SCALE GENOMIC DNA]</scope>
    <source>
        <strain evidence="5">NY0173</strain>
    </source>
</reference>
<dbReference type="PROSITE" id="PS00022">
    <property type="entry name" value="EGF_1"/>
    <property type="match status" value="1"/>
</dbReference>
<dbReference type="PANTHER" id="PTHR15600:SF42">
    <property type="entry name" value="SACSIN"/>
    <property type="match status" value="1"/>
</dbReference>
<keyword evidence="1" id="KW-1015">Disulfide bond</keyword>
<feature type="region of interest" description="Disordered" evidence="2">
    <location>
        <begin position="6280"/>
        <end position="6328"/>
    </location>
</feature>
<feature type="transmembrane region" description="Helical" evidence="3">
    <location>
        <begin position="6573"/>
        <end position="6597"/>
    </location>
</feature>
<feature type="disulfide bond" evidence="1">
    <location>
        <begin position="3508"/>
        <end position="3517"/>
    </location>
</feature>
<comment type="caution">
    <text evidence="5">The sequence shown here is derived from an EMBL/GenBank/DDBJ whole genome shotgun (WGS) entry which is preliminary data.</text>
</comment>
<dbReference type="EMBL" id="BDIP01000026">
    <property type="protein sequence ID" value="GIQ79598.1"/>
    <property type="molecule type" value="Genomic_DNA"/>
</dbReference>
<feature type="transmembrane region" description="Helical" evidence="3">
    <location>
        <begin position="6188"/>
        <end position="6210"/>
    </location>
</feature>
<evidence type="ECO:0000256" key="3">
    <source>
        <dbReference type="SAM" id="Phobius"/>
    </source>
</evidence>
<dbReference type="PROSITE" id="PS01186">
    <property type="entry name" value="EGF_2"/>
    <property type="match status" value="1"/>
</dbReference>
<evidence type="ECO:0000256" key="2">
    <source>
        <dbReference type="SAM" id="MobiDB-lite"/>
    </source>
</evidence>
<protein>
    <recommendedName>
        <fullName evidence="4">EGF-like domain-containing protein</fullName>
    </recommendedName>
</protein>
<dbReference type="GO" id="GO:0030544">
    <property type="term" value="F:Hsp70 protein binding"/>
    <property type="evidence" value="ECO:0007669"/>
    <property type="project" value="TreeGrafter"/>
</dbReference>
<keyword evidence="3" id="KW-0812">Transmembrane</keyword>
<dbReference type="PROSITE" id="PS50026">
    <property type="entry name" value="EGF_3"/>
    <property type="match status" value="1"/>
</dbReference>
<dbReference type="PANTHER" id="PTHR15600">
    <property type="entry name" value="SACSIN"/>
    <property type="match status" value="1"/>
</dbReference>
<dbReference type="Gene3D" id="2.60.40.10">
    <property type="entry name" value="Immunoglobulins"/>
    <property type="match status" value="3"/>
</dbReference>
<evidence type="ECO:0000256" key="1">
    <source>
        <dbReference type="PROSITE-ProRule" id="PRU00076"/>
    </source>
</evidence>
<dbReference type="Proteomes" id="UP000265618">
    <property type="component" value="Unassembled WGS sequence"/>
</dbReference>
<keyword evidence="6" id="KW-1185">Reference proteome</keyword>
<dbReference type="InterPro" id="IPR000742">
    <property type="entry name" value="EGF"/>
</dbReference>
<evidence type="ECO:0000313" key="5">
    <source>
        <dbReference type="EMBL" id="GIQ79598.1"/>
    </source>
</evidence>
<gene>
    <name evidence="5" type="ORF">KIPB_000264</name>
</gene>
<evidence type="ECO:0000313" key="6">
    <source>
        <dbReference type="Proteomes" id="UP000265618"/>
    </source>
</evidence>